<name>A0A8H9J2X0_9PSEU</name>
<organism evidence="1 2">
    <name type="scientific">Amycolatopsis bartoniae</name>
    <dbReference type="NCBI Taxonomy" id="941986"/>
    <lineage>
        <taxon>Bacteria</taxon>
        <taxon>Bacillati</taxon>
        <taxon>Actinomycetota</taxon>
        <taxon>Actinomycetes</taxon>
        <taxon>Pseudonocardiales</taxon>
        <taxon>Pseudonocardiaceae</taxon>
        <taxon>Amycolatopsis</taxon>
    </lineage>
</organism>
<proteinExistence type="predicted"/>
<dbReference type="RefSeq" id="WP_145932555.1">
    <property type="nucleotide sequence ID" value="NZ_BNAV01000013.1"/>
</dbReference>
<sequence length="68" mass="7313">MDDRTLAGQLGSLPEGVAALPQAHQQDLADALREARRRQGRALAQAGNDALRFIPALLRPAVRRAMGL</sequence>
<comment type="caution">
    <text evidence="1">The sequence shown here is derived from an EMBL/GenBank/DDBJ whole genome shotgun (WGS) entry which is preliminary data.</text>
</comment>
<accession>A0A8H9J2X0</accession>
<reference evidence="1" key="2">
    <citation type="submission" date="2020-09" db="EMBL/GenBank/DDBJ databases">
        <authorList>
            <person name="Sun Q."/>
            <person name="Zhou Y."/>
        </authorList>
    </citation>
    <scope>NUCLEOTIDE SEQUENCE</scope>
    <source>
        <strain evidence="1">CGMCC 4.7679</strain>
    </source>
</reference>
<evidence type="ECO:0000313" key="1">
    <source>
        <dbReference type="EMBL" id="GHF79899.1"/>
    </source>
</evidence>
<gene>
    <name evidence="1" type="ORF">GCM10017566_62650</name>
</gene>
<reference evidence="1" key="1">
    <citation type="journal article" date="2014" name="Int. J. Syst. Evol. Microbiol.">
        <title>Complete genome sequence of Corynebacterium casei LMG S-19264T (=DSM 44701T), isolated from a smear-ripened cheese.</title>
        <authorList>
            <consortium name="US DOE Joint Genome Institute (JGI-PGF)"/>
            <person name="Walter F."/>
            <person name="Albersmeier A."/>
            <person name="Kalinowski J."/>
            <person name="Ruckert C."/>
        </authorList>
    </citation>
    <scope>NUCLEOTIDE SEQUENCE</scope>
    <source>
        <strain evidence="1">CGMCC 4.7679</strain>
    </source>
</reference>
<dbReference type="EMBL" id="BNAV01000013">
    <property type="protein sequence ID" value="GHF79899.1"/>
    <property type="molecule type" value="Genomic_DNA"/>
</dbReference>
<keyword evidence="2" id="KW-1185">Reference proteome</keyword>
<dbReference type="Proteomes" id="UP000658656">
    <property type="component" value="Unassembled WGS sequence"/>
</dbReference>
<protein>
    <submittedName>
        <fullName evidence="1">Uncharacterized protein</fullName>
    </submittedName>
</protein>
<evidence type="ECO:0000313" key="2">
    <source>
        <dbReference type="Proteomes" id="UP000658656"/>
    </source>
</evidence>
<dbReference type="AlphaFoldDB" id="A0A8H9J2X0"/>